<reference evidence="1" key="2">
    <citation type="submission" date="2025-03" db="EMBL/GenBank/DDBJ databases">
        <authorList>
            <consortium name="ELIXIR-Norway"/>
            <consortium name="Elixir Norway"/>
        </authorList>
    </citation>
    <scope>NUCLEOTIDE SEQUENCE</scope>
</reference>
<dbReference type="Proteomes" id="UP001162501">
    <property type="component" value="Chromosome 33"/>
</dbReference>
<evidence type="ECO:0000313" key="2">
    <source>
        <dbReference type="Proteomes" id="UP001162501"/>
    </source>
</evidence>
<accession>A0AC59ZQI4</accession>
<name>A0AC59ZQI4_RANTA</name>
<sequence length="110" mass="11902">MPPLEGRQAGRVSEDSGSFGMKLSDAGSTGTRHPLLPSLAWACHLPWEWGAPGSCAHRGTCSHLEIPREPWLVHKLLATSLVHSCTSGLSLSHSRHLLLLCYPVLAQTLE</sequence>
<organism evidence="1 2">
    <name type="scientific">Rangifer tarandus platyrhynchus</name>
    <name type="common">Svalbard reindeer</name>
    <dbReference type="NCBI Taxonomy" id="3082113"/>
    <lineage>
        <taxon>Eukaryota</taxon>
        <taxon>Metazoa</taxon>
        <taxon>Chordata</taxon>
        <taxon>Craniata</taxon>
        <taxon>Vertebrata</taxon>
        <taxon>Euteleostomi</taxon>
        <taxon>Mammalia</taxon>
        <taxon>Eutheria</taxon>
        <taxon>Laurasiatheria</taxon>
        <taxon>Artiodactyla</taxon>
        <taxon>Ruminantia</taxon>
        <taxon>Pecora</taxon>
        <taxon>Cervidae</taxon>
        <taxon>Odocoileinae</taxon>
        <taxon>Rangifer</taxon>
    </lineage>
</organism>
<proteinExistence type="predicted"/>
<evidence type="ECO:0000313" key="1">
    <source>
        <dbReference type="EMBL" id="CAN0488523.1"/>
    </source>
</evidence>
<dbReference type="EMBL" id="OX596117">
    <property type="protein sequence ID" value="CAN0488523.1"/>
    <property type="molecule type" value="Genomic_DNA"/>
</dbReference>
<reference evidence="1" key="1">
    <citation type="submission" date="2023-05" db="EMBL/GenBank/DDBJ databases">
        <authorList>
            <consortium name="ELIXIR-Norway"/>
        </authorList>
    </citation>
    <scope>NUCLEOTIDE SEQUENCE</scope>
</reference>
<protein>
    <submittedName>
        <fullName evidence="1">Uncharacterized protein</fullName>
    </submittedName>
</protein>
<gene>
    <name evidence="1" type="ORF">MRATA1EN22A_LOCUS21455</name>
</gene>